<organism evidence="2 4">
    <name type="scientific">Arcobacter ellisii</name>
    <dbReference type="NCBI Taxonomy" id="913109"/>
    <lineage>
        <taxon>Bacteria</taxon>
        <taxon>Pseudomonadati</taxon>
        <taxon>Campylobacterota</taxon>
        <taxon>Epsilonproteobacteria</taxon>
        <taxon>Campylobacterales</taxon>
        <taxon>Arcobacteraceae</taxon>
        <taxon>Arcobacter</taxon>
    </lineage>
</organism>
<gene>
    <name evidence="1" type="ORF">AELL_1504</name>
    <name evidence="2" type="ORF">CP962_09260</name>
</gene>
<evidence type="ECO:0000313" key="1">
    <source>
        <dbReference type="EMBL" id="AXX95164.1"/>
    </source>
</evidence>
<proteinExistence type="predicted"/>
<dbReference type="EMBL" id="CP032097">
    <property type="protein sequence ID" value="AXX95164.1"/>
    <property type="molecule type" value="Genomic_DNA"/>
</dbReference>
<dbReference type="KEGG" id="aell:AELL_1504"/>
<dbReference type="RefSeq" id="WP_118917349.1">
    <property type="nucleotide sequence ID" value="NZ_CP032097.1"/>
</dbReference>
<name>A0A347U8I6_9BACT</name>
<dbReference type="AlphaFoldDB" id="A0A347U8I6"/>
<dbReference type="Proteomes" id="UP000290588">
    <property type="component" value="Unassembled WGS sequence"/>
</dbReference>
<accession>A0A347U8I6</accession>
<keyword evidence="3" id="KW-1185">Reference proteome</keyword>
<dbReference type="EMBL" id="NXIG01000008">
    <property type="protein sequence ID" value="RXI30182.1"/>
    <property type="molecule type" value="Genomic_DNA"/>
</dbReference>
<protein>
    <submittedName>
        <fullName evidence="2">Uncharacterized protein</fullName>
    </submittedName>
</protein>
<reference evidence="1 3" key="2">
    <citation type="submission" date="2018-08" db="EMBL/GenBank/DDBJ databases">
        <title>Complete genome of the Arcobacter ellisii type strain LMG 26155.</title>
        <authorList>
            <person name="Miller W.G."/>
            <person name="Yee E."/>
            <person name="Bono J.L."/>
        </authorList>
    </citation>
    <scope>NUCLEOTIDE SEQUENCE [LARGE SCALE GENOMIC DNA]</scope>
    <source>
        <strain evidence="1 3">LMG 26155</strain>
    </source>
</reference>
<reference evidence="2 4" key="1">
    <citation type="submission" date="2017-09" db="EMBL/GenBank/DDBJ databases">
        <title>Genomics of the genus Arcobacter.</title>
        <authorList>
            <person name="Perez-Cataluna A."/>
            <person name="Figueras M.J."/>
            <person name="Salas-Masso N."/>
        </authorList>
    </citation>
    <scope>NUCLEOTIDE SEQUENCE [LARGE SCALE GENOMIC DNA]</scope>
    <source>
        <strain evidence="2 4">CECT 7837</strain>
    </source>
</reference>
<evidence type="ECO:0000313" key="3">
    <source>
        <dbReference type="Proteomes" id="UP000262582"/>
    </source>
</evidence>
<sequence length="256" mass="29016">MATQKLADIGKNAVEDGVEDFVSSLLYRRMRKLTEPFLKDFEGDSEFDEAMQSFIQTLSMGLTLYAYTKIMNFFFERGVKIGTALWVYIVAGSFKSKFMQKIKDSRFKGSKAFKTASLIMGSDRTAERIEVAKMIQNNVNSFDAHKFHYQNQQFQMDSKLDNLSLSASTLKNSNENSYLTRFTHKTMTGTWLNNTDDRRLYERATGIKLVEAGQGSWASLHENLNKYNEFSKTVDGEITNLATALKSVLSRSGLAG</sequence>
<evidence type="ECO:0000313" key="2">
    <source>
        <dbReference type="EMBL" id="RXI30182.1"/>
    </source>
</evidence>
<dbReference type="Proteomes" id="UP000262582">
    <property type="component" value="Chromosome"/>
</dbReference>
<evidence type="ECO:0000313" key="4">
    <source>
        <dbReference type="Proteomes" id="UP000290588"/>
    </source>
</evidence>
<dbReference type="OrthoDB" id="5350445at2"/>